<name>A0AAN7TTV3_9MYCE</name>
<dbReference type="EMBL" id="JAVFKY010000005">
    <property type="protein sequence ID" value="KAK5575847.1"/>
    <property type="molecule type" value="Genomic_DNA"/>
</dbReference>
<keyword evidence="2" id="KW-0732">Signal</keyword>
<keyword evidence="4" id="KW-1185">Reference proteome</keyword>
<evidence type="ECO:0000313" key="4">
    <source>
        <dbReference type="Proteomes" id="UP001344447"/>
    </source>
</evidence>
<dbReference type="Gene3D" id="3.80.10.10">
    <property type="entry name" value="Ribonuclease Inhibitor"/>
    <property type="match status" value="1"/>
</dbReference>
<dbReference type="CDD" id="cd00603">
    <property type="entry name" value="IPT_PCSR"/>
    <property type="match status" value="1"/>
</dbReference>
<feature type="signal peptide" evidence="2">
    <location>
        <begin position="1"/>
        <end position="25"/>
    </location>
</feature>
<organism evidence="3 4">
    <name type="scientific">Dictyostelium firmibasis</name>
    <dbReference type="NCBI Taxonomy" id="79012"/>
    <lineage>
        <taxon>Eukaryota</taxon>
        <taxon>Amoebozoa</taxon>
        <taxon>Evosea</taxon>
        <taxon>Eumycetozoa</taxon>
        <taxon>Dictyostelia</taxon>
        <taxon>Dictyosteliales</taxon>
        <taxon>Dictyosteliaceae</taxon>
        <taxon>Dictyostelium</taxon>
    </lineage>
</organism>
<dbReference type="SUPFAM" id="SSF52058">
    <property type="entry name" value="L domain-like"/>
    <property type="match status" value="1"/>
</dbReference>
<accession>A0AAN7TTV3</accession>
<keyword evidence="1" id="KW-0472">Membrane</keyword>
<dbReference type="Proteomes" id="UP001344447">
    <property type="component" value="Unassembled WGS sequence"/>
</dbReference>
<dbReference type="PANTHER" id="PTHR31093:SF4">
    <property type="entry name" value="CELL SURFACE GLYCOPROTEIN-RELATED"/>
    <property type="match status" value="1"/>
</dbReference>
<dbReference type="PANTHER" id="PTHR31093">
    <property type="entry name" value="CELL SURFACE GLYCOPROTEIN GP138-RELATED-RELATED"/>
    <property type="match status" value="1"/>
</dbReference>
<feature type="chain" id="PRO_5042943825" description="IPT/TIG domain-containing protein" evidence="2">
    <location>
        <begin position="26"/>
        <end position="756"/>
    </location>
</feature>
<sequence>MIKRNNSFFIIFIICLVYVIGLSESRTPMEDTQREAAMRLCKDLIGSDCEDPCADKYDDIQIFTCKLDVDSTIERYVIDTINLVEFYGWKPKPEITLDTEQFRKFNRLTKLSIAKEVTFKGIWEKFLIEYKDGLELYIGDQNEKIPEGITMPRKLWKVTFERISVPMVPNMFNITSDLEFLQIDAISNNGVNIYPARHPEPKKLKTFIGVYTYFSNFFPYPSYALQFCETIRLKVINDYSVTNYKDFRLPVLSNLKYLKELAYEFQNSRFTAQVFTFDYALSTNKALKTLIIRNRGMRMTRDLDLSKIAPGASITIDDSCDEFLQCGQEPCLKLPTDSTLYINKCNFTLSKIDFTGAKSVTIIGNNIVQNLPNSKIDYPSLNYFSLGNSFTGSIPNEYCQMKAGVLKVGGNKLTGSVPSCFSCVGGSNDATKFLFPNDYSDGFIDGSAPTTCESFEVFKNHSKIAKTDGSSKITVFGQDFGWGYQTKSGSASINILIPNKKLELVIPKGVGTNIKYVAGFGDGFKLDNEFTFSYEEPVIHAYSFSKTPTGEFFVISGDGFDYTGINSVTIKGVGKTTTYDGPSAIVGSTYGDILLPIDVVLDNGLIEKQQFTVTVVVGGQTTEKTFTYYDKLEIEVDGIQLHTVGGVQKFKGQFADVDAKLVTVHINGVPCDIIKYQESLVEISYPAVPGASHYPIRLVVGGLNVEAMVEYVELPTQRPKFDPKDGWMPTGSSSTLLPSFFLSFIIISSLLIIQSF</sequence>
<dbReference type="GO" id="GO:0006907">
    <property type="term" value="P:pinocytosis"/>
    <property type="evidence" value="ECO:0007669"/>
    <property type="project" value="TreeGrafter"/>
</dbReference>
<evidence type="ECO:0000256" key="1">
    <source>
        <dbReference type="SAM" id="Phobius"/>
    </source>
</evidence>
<dbReference type="InterPro" id="IPR053133">
    <property type="entry name" value="Sexual_fusion_gp"/>
</dbReference>
<dbReference type="GO" id="GO:0045335">
    <property type="term" value="C:phagocytic vesicle"/>
    <property type="evidence" value="ECO:0007669"/>
    <property type="project" value="TreeGrafter"/>
</dbReference>
<keyword evidence="1" id="KW-1133">Transmembrane helix</keyword>
<dbReference type="AlphaFoldDB" id="A0AAN7TTV3"/>
<dbReference type="InterPro" id="IPR032675">
    <property type="entry name" value="LRR_dom_sf"/>
</dbReference>
<evidence type="ECO:0000313" key="3">
    <source>
        <dbReference type="EMBL" id="KAK5575847.1"/>
    </source>
</evidence>
<proteinExistence type="predicted"/>
<dbReference type="GO" id="GO:0005886">
    <property type="term" value="C:plasma membrane"/>
    <property type="evidence" value="ECO:0007669"/>
    <property type="project" value="TreeGrafter"/>
</dbReference>
<comment type="caution">
    <text evidence="3">The sequence shown here is derived from an EMBL/GenBank/DDBJ whole genome shotgun (WGS) entry which is preliminary data.</text>
</comment>
<feature type="transmembrane region" description="Helical" evidence="1">
    <location>
        <begin position="736"/>
        <end position="753"/>
    </location>
</feature>
<reference evidence="3 4" key="1">
    <citation type="submission" date="2023-11" db="EMBL/GenBank/DDBJ databases">
        <title>Dfirmibasis_genome.</title>
        <authorList>
            <person name="Edelbroek B."/>
            <person name="Kjellin J."/>
            <person name="Jerlstrom-Hultqvist J."/>
            <person name="Soderbom F."/>
        </authorList>
    </citation>
    <scope>NUCLEOTIDE SEQUENCE [LARGE SCALE GENOMIC DNA]</scope>
    <source>
        <strain evidence="3 4">TNS-C-14</strain>
    </source>
</reference>
<dbReference type="FunFam" id="3.80.10.10:FF:002089">
    <property type="entry name" value="Cell surface glycoprotein gp138"/>
    <property type="match status" value="1"/>
</dbReference>
<gene>
    <name evidence="3" type="ORF">RB653_006981</name>
</gene>
<protein>
    <recommendedName>
        <fullName evidence="5">IPT/TIG domain-containing protein</fullName>
    </recommendedName>
</protein>
<keyword evidence="1" id="KW-0812">Transmembrane</keyword>
<evidence type="ECO:0008006" key="5">
    <source>
        <dbReference type="Google" id="ProtNLM"/>
    </source>
</evidence>
<evidence type="ECO:0000256" key="2">
    <source>
        <dbReference type="SAM" id="SignalP"/>
    </source>
</evidence>